<dbReference type="AlphaFoldDB" id="A0A1J5P6Y1"/>
<gene>
    <name evidence="1" type="ORF">GALL_514630</name>
</gene>
<protein>
    <submittedName>
        <fullName evidence="1">Uncharacterized protein</fullName>
    </submittedName>
</protein>
<name>A0A1J5P6Y1_9ZZZZ</name>
<proteinExistence type="predicted"/>
<evidence type="ECO:0000313" key="1">
    <source>
        <dbReference type="EMBL" id="OIQ66966.1"/>
    </source>
</evidence>
<comment type="caution">
    <text evidence="1">The sequence shown here is derived from an EMBL/GenBank/DDBJ whole genome shotgun (WGS) entry which is preliminary data.</text>
</comment>
<dbReference type="EMBL" id="MLJW01006232">
    <property type="protein sequence ID" value="OIQ66966.1"/>
    <property type="molecule type" value="Genomic_DNA"/>
</dbReference>
<accession>A0A1J5P6Y1</accession>
<organism evidence="1">
    <name type="scientific">mine drainage metagenome</name>
    <dbReference type="NCBI Taxonomy" id="410659"/>
    <lineage>
        <taxon>unclassified sequences</taxon>
        <taxon>metagenomes</taxon>
        <taxon>ecological metagenomes</taxon>
    </lineage>
</organism>
<sequence length="135" mass="14372">MVFIFEPGFEGADGRQWGIHGHADVGHGTIGGITGQLNDLLVGQRGLANHRLVPALFAQLAQQAGRFFFMDIGKNAISVALLGLEHGRREIDLATVGGDFADNLGAGLGQGFLDHVQPAFAEVIVHVNQGHRLEL</sequence>
<reference evidence="1" key="1">
    <citation type="submission" date="2016-10" db="EMBL/GenBank/DDBJ databases">
        <title>Sequence of Gallionella enrichment culture.</title>
        <authorList>
            <person name="Poehlein A."/>
            <person name="Muehling M."/>
            <person name="Daniel R."/>
        </authorList>
    </citation>
    <scope>NUCLEOTIDE SEQUENCE</scope>
</reference>